<organism evidence="1 2">
    <name type="scientific">Candolleomyces aberdarensis</name>
    <dbReference type="NCBI Taxonomy" id="2316362"/>
    <lineage>
        <taxon>Eukaryota</taxon>
        <taxon>Fungi</taxon>
        <taxon>Dikarya</taxon>
        <taxon>Basidiomycota</taxon>
        <taxon>Agaricomycotina</taxon>
        <taxon>Agaricomycetes</taxon>
        <taxon>Agaricomycetidae</taxon>
        <taxon>Agaricales</taxon>
        <taxon>Agaricineae</taxon>
        <taxon>Psathyrellaceae</taxon>
        <taxon>Candolleomyces</taxon>
    </lineage>
</organism>
<proteinExistence type="predicted"/>
<comment type="caution">
    <text evidence="1">The sequence shown here is derived from an EMBL/GenBank/DDBJ whole genome shotgun (WGS) entry which is preliminary data.</text>
</comment>
<protein>
    <submittedName>
        <fullName evidence="1">Uncharacterized protein</fullName>
    </submittedName>
</protein>
<name>A0A4Q2DH74_9AGAR</name>
<dbReference type="AlphaFoldDB" id="A0A4Q2DH74"/>
<reference evidence="1 2" key="1">
    <citation type="submission" date="2019-01" db="EMBL/GenBank/DDBJ databases">
        <title>Draft genome sequence of Psathyrella aberdarensis IHI B618.</title>
        <authorList>
            <person name="Buettner E."/>
            <person name="Kellner H."/>
        </authorList>
    </citation>
    <scope>NUCLEOTIDE SEQUENCE [LARGE SCALE GENOMIC DNA]</scope>
    <source>
        <strain evidence="1 2">IHI B618</strain>
    </source>
</reference>
<accession>A0A4Q2DH74</accession>
<sequence length="108" mass="12373">MQVHHPHEAMPLQRYVQRAETMIEAKCPNSPLRDRLDPNLNTIPKEFELLHRWTLLEVYRLVEWISARVQIESGLAGPNAACDLELRIAQGDLWDTITICSFAQPIAA</sequence>
<keyword evidence="2" id="KW-1185">Reference proteome</keyword>
<dbReference type="EMBL" id="SDEE01000306">
    <property type="protein sequence ID" value="RXW17885.1"/>
    <property type="molecule type" value="Genomic_DNA"/>
</dbReference>
<evidence type="ECO:0000313" key="1">
    <source>
        <dbReference type="EMBL" id="RXW17885.1"/>
    </source>
</evidence>
<gene>
    <name evidence="1" type="ORF">EST38_g7971</name>
</gene>
<evidence type="ECO:0000313" key="2">
    <source>
        <dbReference type="Proteomes" id="UP000290288"/>
    </source>
</evidence>
<dbReference type="Proteomes" id="UP000290288">
    <property type="component" value="Unassembled WGS sequence"/>
</dbReference>